<comment type="caution">
    <text evidence="2">The sequence shown here is derived from an EMBL/GenBank/DDBJ whole genome shotgun (WGS) entry which is preliminary data.</text>
</comment>
<keyword evidence="1" id="KW-0732">Signal</keyword>
<feature type="signal peptide" evidence="1">
    <location>
        <begin position="1"/>
        <end position="15"/>
    </location>
</feature>
<evidence type="ECO:0000256" key="1">
    <source>
        <dbReference type="SAM" id="SignalP"/>
    </source>
</evidence>
<organism evidence="2 3">
    <name type="scientific">Carpediemonas membranifera</name>
    <dbReference type="NCBI Taxonomy" id="201153"/>
    <lineage>
        <taxon>Eukaryota</taxon>
        <taxon>Metamonada</taxon>
        <taxon>Carpediemonas-like organisms</taxon>
        <taxon>Carpediemonas</taxon>
    </lineage>
</organism>
<evidence type="ECO:0000313" key="2">
    <source>
        <dbReference type="EMBL" id="KAG9390905.1"/>
    </source>
</evidence>
<sequence length="383" mass="42868">MQHLVLLCILACVIATQIDPIISPNPGPGLSFAENRVATGSVAITSLVGIFDGESVKDRSLYQKMAVYHYDGSKGWTLKSIQTDDNFVSTYPDTIIPIAQGATYGTFVANHYDNEFNHGAIYLEFFAYTDDAQLHPIQRLQVPYTDYMLLSETKLAVYNQTATSFTIYTVERQDNRSPFDTSNPKHVVLPFGDQGEDDEFQVRHLGNDMIIVQAKDDVYTLVDKNGVWTTTDHFKGGDRMMYNVGVIGCDNEQYYIMPMEGFSSFRVYQRQGDKIINTGERAPSAACGIGSLNWTYFVDGKFVMVGDRNDDDTRIVCTASIGTWTDSKQLFAYNTKDKNPFGDFVPPYGVQYTAVDGHHCLAVMATSEGDNSQNLMFDLPNLW</sequence>
<name>A0A8J6AS41_9EUKA</name>
<dbReference type="Proteomes" id="UP000717585">
    <property type="component" value="Unassembled WGS sequence"/>
</dbReference>
<protein>
    <submittedName>
        <fullName evidence="2">Uncharacterized protein</fullName>
    </submittedName>
</protein>
<accession>A0A8J6AS41</accession>
<gene>
    <name evidence="2" type="ORF">J8273_7170</name>
</gene>
<evidence type="ECO:0000313" key="3">
    <source>
        <dbReference type="Proteomes" id="UP000717585"/>
    </source>
</evidence>
<feature type="chain" id="PRO_5035316689" evidence="1">
    <location>
        <begin position="16"/>
        <end position="383"/>
    </location>
</feature>
<keyword evidence="3" id="KW-1185">Reference proteome</keyword>
<dbReference type="AlphaFoldDB" id="A0A8J6AS41"/>
<reference evidence="2" key="1">
    <citation type="submission" date="2021-05" db="EMBL/GenBank/DDBJ databases">
        <title>A free-living protist that lacks canonical eukaryotic 1 DNA replication and segregation systems.</title>
        <authorList>
            <person name="Salas-Leiva D.E."/>
            <person name="Tromer E.C."/>
            <person name="Curtis B.A."/>
            <person name="Jerlstrom-Hultqvist J."/>
            <person name="Kolisko M."/>
            <person name="Yi Z."/>
            <person name="Salas-Leiva J.S."/>
            <person name="Gallot-Lavallee L."/>
            <person name="Kops G.J.P.L."/>
            <person name="Archibald J.M."/>
            <person name="Simpson A.G.B."/>
            <person name="Roger A.J."/>
        </authorList>
    </citation>
    <scope>NUCLEOTIDE SEQUENCE</scope>
    <source>
        <strain evidence="2">BICM</strain>
    </source>
</reference>
<dbReference type="EMBL" id="JAHDYR010000062">
    <property type="protein sequence ID" value="KAG9390905.1"/>
    <property type="molecule type" value="Genomic_DNA"/>
</dbReference>
<proteinExistence type="predicted"/>